<dbReference type="OrthoDB" id="9787053at2"/>
<dbReference type="Proteomes" id="UP000267049">
    <property type="component" value="Unassembled WGS sequence"/>
</dbReference>
<sequence length="217" mass="23351">MKRTFLAIVIASALLTGAPATVLAQAAPASAARAGSPSQLVLTNSTRILSTLESRRAEFTRDRAALSRFVSGEFNNMFDRDYAARLVLGVHGRGAADADVQKFAIALSENLMQRYGSSLLDFNTRLQVRVKSESPLRGGAIMKVSSEMVRQGGEPIPVDYLMHKVGNQWKVFDVMVEGVSFVSTFRSQFDGPLKRKSIAAVAADLQAGRLQAGGSSN</sequence>
<dbReference type="PANTHER" id="PTHR36573">
    <property type="entry name" value="INTERMEMBRANE PHOSPHOLIPID TRANSPORT SYSTEM BINDING PROTEIN MLAC"/>
    <property type="match status" value="1"/>
</dbReference>
<evidence type="ECO:0000313" key="2">
    <source>
        <dbReference type="EMBL" id="RNF83638.1"/>
    </source>
</evidence>
<gene>
    <name evidence="2" type="ORF">EER27_09630</name>
</gene>
<dbReference type="RefSeq" id="WP_123087898.1">
    <property type="nucleotide sequence ID" value="NZ_RIBS01000004.1"/>
</dbReference>
<dbReference type="InterPro" id="IPR042245">
    <property type="entry name" value="Tgt2/MlaC_sf"/>
</dbReference>
<reference evidence="2 3" key="1">
    <citation type="submission" date="2018-11" db="EMBL/GenBank/DDBJ databases">
        <title>Lysobacter cryohumiis sp. nov., isolated from soil in the Tianshan Mountains, Xinjiang, China.</title>
        <authorList>
            <person name="Luo Y."/>
            <person name="Sheng H."/>
        </authorList>
    </citation>
    <scope>NUCLEOTIDE SEQUENCE [LARGE SCALE GENOMIC DNA]</scope>
    <source>
        <strain evidence="2 3">ZS60</strain>
    </source>
</reference>
<keyword evidence="1" id="KW-0732">Signal</keyword>
<name>A0A3M8SQN2_9GAMM</name>
<feature type="chain" id="PRO_5018214306" evidence="1">
    <location>
        <begin position="27"/>
        <end position="217"/>
    </location>
</feature>
<dbReference type="Gene3D" id="3.10.450.710">
    <property type="entry name" value="Tgt2/MlaC"/>
    <property type="match status" value="1"/>
</dbReference>
<dbReference type="EMBL" id="RIBS01000004">
    <property type="protein sequence ID" value="RNF83638.1"/>
    <property type="molecule type" value="Genomic_DNA"/>
</dbReference>
<dbReference type="PIRSF" id="PIRSF004649">
    <property type="entry name" value="MlaC"/>
    <property type="match status" value="1"/>
</dbReference>
<dbReference type="AlphaFoldDB" id="A0A3M8SQN2"/>
<keyword evidence="3" id="KW-1185">Reference proteome</keyword>
<organism evidence="2 3">
    <name type="scientific">Montanilutibacter psychrotolerans</name>
    <dbReference type="NCBI Taxonomy" id="1327343"/>
    <lineage>
        <taxon>Bacteria</taxon>
        <taxon>Pseudomonadati</taxon>
        <taxon>Pseudomonadota</taxon>
        <taxon>Gammaproteobacteria</taxon>
        <taxon>Lysobacterales</taxon>
        <taxon>Lysobacteraceae</taxon>
        <taxon>Montanilutibacter</taxon>
    </lineage>
</organism>
<dbReference type="Pfam" id="PF05494">
    <property type="entry name" value="MlaC"/>
    <property type="match status" value="1"/>
</dbReference>
<proteinExistence type="predicted"/>
<dbReference type="PANTHER" id="PTHR36573:SF1">
    <property type="entry name" value="INTERMEMBRANE PHOSPHOLIPID TRANSPORT SYSTEM BINDING PROTEIN MLAC"/>
    <property type="match status" value="1"/>
</dbReference>
<protein>
    <submittedName>
        <fullName evidence="2">ABC transporter substrate-binding protein</fullName>
    </submittedName>
</protein>
<evidence type="ECO:0000256" key="1">
    <source>
        <dbReference type="SAM" id="SignalP"/>
    </source>
</evidence>
<accession>A0A3M8SQN2</accession>
<evidence type="ECO:0000313" key="3">
    <source>
        <dbReference type="Proteomes" id="UP000267049"/>
    </source>
</evidence>
<comment type="caution">
    <text evidence="2">The sequence shown here is derived from an EMBL/GenBank/DDBJ whole genome shotgun (WGS) entry which is preliminary data.</text>
</comment>
<feature type="signal peptide" evidence="1">
    <location>
        <begin position="1"/>
        <end position="26"/>
    </location>
</feature>
<dbReference type="InterPro" id="IPR008869">
    <property type="entry name" value="MlaC/ttg2D"/>
</dbReference>